<evidence type="ECO:0000259" key="6">
    <source>
        <dbReference type="Pfam" id="PF02826"/>
    </source>
</evidence>
<dbReference type="SUPFAM" id="SSF52283">
    <property type="entry name" value="Formate/glycerate dehydrogenase catalytic domain-like"/>
    <property type="match status" value="1"/>
</dbReference>
<evidence type="ECO:0000256" key="2">
    <source>
        <dbReference type="ARBA" id="ARBA00023002"/>
    </source>
</evidence>
<evidence type="ECO:0000313" key="8">
    <source>
        <dbReference type="Proteomes" id="UP000757435"/>
    </source>
</evidence>
<dbReference type="PROSITE" id="PS00670">
    <property type="entry name" value="D_2_HYDROXYACID_DH_2"/>
    <property type="match status" value="1"/>
</dbReference>
<dbReference type="Proteomes" id="UP000757435">
    <property type="component" value="Unassembled WGS sequence"/>
</dbReference>
<keyword evidence="2 4" id="KW-0560">Oxidoreductase</keyword>
<dbReference type="Pfam" id="PF02826">
    <property type="entry name" value="2-Hacid_dh_C"/>
    <property type="match status" value="1"/>
</dbReference>
<organism evidence="7 8">
    <name type="scientific">Drouetiella hepatica Uher 2000/2452</name>
    <dbReference type="NCBI Taxonomy" id="904376"/>
    <lineage>
        <taxon>Bacteria</taxon>
        <taxon>Bacillati</taxon>
        <taxon>Cyanobacteriota</taxon>
        <taxon>Cyanophyceae</taxon>
        <taxon>Oculatellales</taxon>
        <taxon>Oculatellaceae</taxon>
        <taxon>Drouetiella</taxon>
    </lineage>
</organism>
<keyword evidence="3" id="KW-0520">NAD</keyword>
<dbReference type="InterPro" id="IPR006139">
    <property type="entry name" value="D-isomer_2_OHA_DH_cat_dom"/>
</dbReference>
<feature type="domain" description="D-isomer specific 2-hydroxyacid dehydrogenase catalytic" evidence="5">
    <location>
        <begin position="3"/>
        <end position="329"/>
    </location>
</feature>
<dbReference type="InterPro" id="IPR058205">
    <property type="entry name" value="D-LDH-like"/>
</dbReference>
<evidence type="ECO:0000313" key="7">
    <source>
        <dbReference type="EMBL" id="MBW4658926.1"/>
    </source>
</evidence>
<dbReference type="EMBL" id="JAHHHD010000008">
    <property type="protein sequence ID" value="MBW4658926.1"/>
    <property type="molecule type" value="Genomic_DNA"/>
</dbReference>
<sequence>MKVAFFSSKSYDRQSFEAADANHHHALTFFDTQLNGHSALLAEDFPAVCMFVNDIADATTLDVLASRGTRLLALRSAGFNTVDLKRAAELGIKVVRVPAYSPYAVAEHAVALVLTLNRKLHKAYNRVREDNFSLEGLLGFDLHGCTVGVVGTGKIGLVFAQIMQGFGCSLLGYDAYPNAQFEAIGNARYVPLAELLAQSDIISLHCPLLPETHHLIGTETIAQMKSGVMLINTSRGGLIDTLAVIQGIKSGKIGYLGIDVYEQENELFFQDLSNTIIQDDTFQLLLSFSNVVVTAHQAFFTRNALETIATTTLSNITDFEQGNPLKNEVIYQPPTLEKTAI</sequence>
<dbReference type="Pfam" id="PF00389">
    <property type="entry name" value="2-Hacid_dh"/>
    <property type="match status" value="1"/>
</dbReference>
<gene>
    <name evidence="7" type="ORF">KME15_09640</name>
</gene>
<protein>
    <submittedName>
        <fullName evidence="7">2-hydroxyacid dehydrogenase</fullName>
    </submittedName>
</protein>
<evidence type="ECO:0000256" key="3">
    <source>
        <dbReference type="ARBA" id="ARBA00023027"/>
    </source>
</evidence>
<dbReference type="GO" id="GO:0051287">
    <property type="term" value="F:NAD binding"/>
    <property type="evidence" value="ECO:0007669"/>
    <property type="project" value="InterPro"/>
</dbReference>
<dbReference type="PROSITE" id="PS00671">
    <property type="entry name" value="D_2_HYDROXYACID_DH_3"/>
    <property type="match status" value="1"/>
</dbReference>
<dbReference type="InterPro" id="IPR036291">
    <property type="entry name" value="NAD(P)-bd_dom_sf"/>
</dbReference>
<reference evidence="7" key="2">
    <citation type="journal article" date="2022" name="Microbiol. Resour. Announc.">
        <title>Metagenome Sequencing to Explore Phylogenomics of Terrestrial Cyanobacteria.</title>
        <authorList>
            <person name="Ward R.D."/>
            <person name="Stajich J.E."/>
            <person name="Johansen J.R."/>
            <person name="Huntemann M."/>
            <person name="Clum A."/>
            <person name="Foster B."/>
            <person name="Foster B."/>
            <person name="Roux S."/>
            <person name="Palaniappan K."/>
            <person name="Varghese N."/>
            <person name="Mukherjee S."/>
            <person name="Reddy T.B.K."/>
            <person name="Daum C."/>
            <person name="Copeland A."/>
            <person name="Chen I.A."/>
            <person name="Ivanova N.N."/>
            <person name="Kyrpides N.C."/>
            <person name="Shapiro N."/>
            <person name="Eloe-Fadrosh E.A."/>
            <person name="Pietrasiak N."/>
        </authorList>
    </citation>
    <scope>NUCLEOTIDE SEQUENCE</scope>
    <source>
        <strain evidence="7">UHER 2000/2452</strain>
    </source>
</reference>
<evidence type="ECO:0000256" key="4">
    <source>
        <dbReference type="RuleBase" id="RU003719"/>
    </source>
</evidence>
<evidence type="ECO:0000259" key="5">
    <source>
        <dbReference type="Pfam" id="PF00389"/>
    </source>
</evidence>
<dbReference type="Gene3D" id="3.40.50.720">
    <property type="entry name" value="NAD(P)-binding Rossmann-like Domain"/>
    <property type="match status" value="2"/>
</dbReference>
<evidence type="ECO:0000256" key="1">
    <source>
        <dbReference type="ARBA" id="ARBA00005854"/>
    </source>
</evidence>
<dbReference type="GO" id="GO:0008720">
    <property type="term" value="F:D-lactate dehydrogenase (NAD+) activity"/>
    <property type="evidence" value="ECO:0007669"/>
    <property type="project" value="TreeGrafter"/>
</dbReference>
<dbReference type="PANTHER" id="PTHR43026:SF1">
    <property type="entry name" value="2-HYDROXYACID DEHYDROGENASE HOMOLOG 1-RELATED"/>
    <property type="match status" value="1"/>
</dbReference>
<dbReference type="InterPro" id="IPR029752">
    <property type="entry name" value="D-isomer_DH_CS1"/>
</dbReference>
<dbReference type="SUPFAM" id="SSF51735">
    <property type="entry name" value="NAD(P)-binding Rossmann-fold domains"/>
    <property type="match status" value="1"/>
</dbReference>
<proteinExistence type="inferred from homology"/>
<dbReference type="PANTHER" id="PTHR43026">
    <property type="entry name" value="2-HYDROXYACID DEHYDROGENASE HOMOLOG 1-RELATED"/>
    <property type="match status" value="1"/>
</dbReference>
<comment type="caution">
    <text evidence="7">The sequence shown here is derived from an EMBL/GenBank/DDBJ whole genome shotgun (WGS) entry which is preliminary data.</text>
</comment>
<dbReference type="AlphaFoldDB" id="A0A951ULU9"/>
<dbReference type="InterPro" id="IPR029753">
    <property type="entry name" value="D-isomer_DH_CS"/>
</dbReference>
<dbReference type="CDD" id="cd12183">
    <property type="entry name" value="LDH_like_2"/>
    <property type="match status" value="1"/>
</dbReference>
<reference evidence="7" key="1">
    <citation type="submission" date="2021-05" db="EMBL/GenBank/DDBJ databases">
        <authorList>
            <person name="Pietrasiak N."/>
            <person name="Ward R."/>
            <person name="Stajich J.E."/>
            <person name="Kurbessoian T."/>
        </authorList>
    </citation>
    <scope>NUCLEOTIDE SEQUENCE</scope>
    <source>
        <strain evidence="7">UHER 2000/2452</strain>
    </source>
</reference>
<dbReference type="InterPro" id="IPR006140">
    <property type="entry name" value="D-isomer_DH_NAD-bd"/>
</dbReference>
<accession>A0A951ULU9</accession>
<feature type="domain" description="D-isomer specific 2-hydroxyacid dehydrogenase NAD-binding" evidence="6">
    <location>
        <begin position="110"/>
        <end position="298"/>
    </location>
</feature>
<name>A0A951ULU9_9CYAN</name>
<dbReference type="PROSITE" id="PS00065">
    <property type="entry name" value="D_2_HYDROXYACID_DH_1"/>
    <property type="match status" value="1"/>
</dbReference>
<comment type="similarity">
    <text evidence="1 4">Belongs to the D-isomer specific 2-hydroxyacid dehydrogenase family.</text>
</comment>